<dbReference type="InterPro" id="IPR011048">
    <property type="entry name" value="Haem_d1_sf"/>
</dbReference>
<dbReference type="EMBL" id="QUQO01000001">
    <property type="protein sequence ID" value="RFB05382.1"/>
    <property type="molecule type" value="Genomic_DNA"/>
</dbReference>
<feature type="signal peptide" evidence="1">
    <location>
        <begin position="1"/>
        <end position="18"/>
    </location>
</feature>
<dbReference type="Pfam" id="PF02239">
    <property type="entry name" value="Cytochrom_D1"/>
    <property type="match status" value="1"/>
</dbReference>
<dbReference type="SUPFAM" id="SSF51004">
    <property type="entry name" value="C-terminal (heme d1) domain of cytochrome cd1-nitrite reductase"/>
    <property type="match status" value="1"/>
</dbReference>
<dbReference type="RefSeq" id="WP_116392014.1">
    <property type="nucleotide sequence ID" value="NZ_QUQO01000001.1"/>
</dbReference>
<dbReference type="OrthoDB" id="145213at2"/>
<feature type="chain" id="PRO_5016794789" description="YncE family protein" evidence="1">
    <location>
        <begin position="19"/>
        <end position="328"/>
    </location>
</feature>
<dbReference type="PANTHER" id="PTHR47197:SF3">
    <property type="entry name" value="DIHYDRO-HEME D1 DEHYDROGENASE"/>
    <property type="match status" value="1"/>
</dbReference>
<accession>A0A371RIV7</accession>
<keyword evidence="3" id="KW-1185">Reference proteome</keyword>
<sequence length="328" mass="34413">MLFRTAALSLLLTGAAHADTLITGNKQEATISLIDLTTGKEAARLETGQAPHEVAVSPDGKLAVVVSYRAQGYTGNTLHVFDIEKAEKIRVIDLGDHQGPHGLKWIPGTREVIATTEVSENVVIANVDTGEVTGSISTGQQGTHMVALSPDAKTAYTANIASGSFSVLDLEVRSKSRDVKAGQGTEGITVSPDGKEVWVGNNNSRSVMIFDAESFEMRTELPMAGIPIRVEMNPDGSLVAISFPARHEVIILDAVTHEQVAVIGLEEAGGLVPVTLLWSPDGSKLWAAATNAARIIEIETAGWTIGRALAAGQGSDGLGYSPVDVAGE</sequence>
<dbReference type="InterPro" id="IPR051200">
    <property type="entry name" value="Host-pathogen_enzymatic-act"/>
</dbReference>
<dbReference type="Proteomes" id="UP000264589">
    <property type="component" value="Unassembled WGS sequence"/>
</dbReference>
<dbReference type="InterPro" id="IPR015943">
    <property type="entry name" value="WD40/YVTN_repeat-like_dom_sf"/>
</dbReference>
<proteinExistence type="predicted"/>
<reference evidence="2 3" key="1">
    <citation type="submission" date="2018-08" db="EMBL/GenBank/DDBJ databases">
        <title>Parvularcula sp. SM1705, isolated from surface water of the South Sea China.</title>
        <authorList>
            <person name="Sun L."/>
        </authorList>
    </citation>
    <scope>NUCLEOTIDE SEQUENCE [LARGE SCALE GENOMIC DNA]</scope>
    <source>
        <strain evidence="2 3">SM1705</strain>
    </source>
</reference>
<evidence type="ECO:0000313" key="3">
    <source>
        <dbReference type="Proteomes" id="UP000264589"/>
    </source>
</evidence>
<evidence type="ECO:0000256" key="1">
    <source>
        <dbReference type="SAM" id="SignalP"/>
    </source>
</evidence>
<dbReference type="AlphaFoldDB" id="A0A371RIV7"/>
<name>A0A371RIV7_9PROT</name>
<comment type="caution">
    <text evidence="2">The sequence shown here is derived from an EMBL/GenBank/DDBJ whole genome shotgun (WGS) entry which is preliminary data.</text>
</comment>
<keyword evidence="1" id="KW-0732">Signal</keyword>
<gene>
    <name evidence="2" type="ORF">DX908_09000</name>
</gene>
<evidence type="ECO:0000313" key="2">
    <source>
        <dbReference type="EMBL" id="RFB05382.1"/>
    </source>
</evidence>
<dbReference type="PANTHER" id="PTHR47197">
    <property type="entry name" value="PROTEIN NIRF"/>
    <property type="match status" value="1"/>
</dbReference>
<dbReference type="Gene3D" id="2.130.10.10">
    <property type="entry name" value="YVTN repeat-like/Quinoprotein amine dehydrogenase"/>
    <property type="match status" value="1"/>
</dbReference>
<organism evidence="2 3">
    <name type="scientific">Parvularcula marina</name>
    <dbReference type="NCBI Taxonomy" id="2292771"/>
    <lineage>
        <taxon>Bacteria</taxon>
        <taxon>Pseudomonadati</taxon>
        <taxon>Pseudomonadota</taxon>
        <taxon>Alphaproteobacteria</taxon>
        <taxon>Parvularculales</taxon>
        <taxon>Parvularculaceae</taxon>
        <taxon>Parvularcula</taxon>
    </lineage>
</organism>
<protein>
    <recommendedName>
        <fullName evidence="4">YncE family protein</fullName>
    </recommendedName>
</protein>
<dbReference type="InParanoid" id="A0A371RIV7"/>
<evidence type="ECO:0008006" key="4">
    <source>
        <dbReference type="Google" id="ProtNLM"/>
    </source>
</evidence>